<sequence>MIESGLIDYADVVTGRASFDSIMRASAVIQFDNAVSHAINKVKK</sequence>
<dbReference type="PATRIC" id="fig|1354253.4.peg.4511"/>
<evidence type="ECO:0000313" key="2">
    <source>
        <dbReference type="Proteomes" id="UP000078504"/>
    </source>
</evidence>
<comment type="caution">
    <text evidence="1">The sequence shown here is derived from an EMBL/GenBank/DDBJ whole genome shotgun (WGS) entry which is preliminary data.</text>
</comment>
<organism evidence="1 2">
    <name type="scientific">Buttiauxella gaviniae ATCC 51604</name>
    <dbReference type="NCBI Taxonomy" id="1354253"/>
    <lineage>
        <taxon>Bacteria</taxon>
        <taxon>Pseudomonadati</taxon>
        <taxon>Pseudomonadota</taxon>
        <taxon>Gammaproteobacteria</taxon>
        <taxon>Enterobacterales</taxon>
        <taxon>Enterobacteriaceae</taxon>
        <taxon>Buttiauxella</taxon>
    </lineage>
</organism>
<name>A0A1B7HNE2_9ENTR</name>
<evidence type="ECO:0000313" key="1">
    <source>
        <dbReference type="EMBL" id="OAT17148.1"/>
    </source>
</evidence>
<protein>
    <submittedName>
        <fullName evidence="1">Uncharacterized protein</fullName>
    </submittedName>
</protein>
<gene>
    <name evidence="1" type="ORF">M977_04394</name>
</gene>
<dbReference type="EMBL" id="LXEP01000044">
    <property type="protein sequence ID" value="OAT17148.1"/>
    <property type="molecule type" value="Genomic_DNA"/>
</dbReference>
<accession>A0A1B7HNE2</accession>
<dbReference type="Proteomes" id="UP000078504">
    <property type="component" value="Unassembled WGS sequence"/>
</dbReference>
<proteinExistence type="predicted"/>
<reference evidence="1 2" key="1">
    <citation type="submission" date="2016-04" db="EMBL/GenBank/DDBJ databases">
        <title>ATOL: Assembling a taxonomically balanced genome-scale reconstruction of the evolutionary history of the Enterobacteriaceae.</title>
        <authorList>
            <person name="Plunkett G.III."/>
            <person name="Neeno-Eckwall E.C."/>
            <person name="Glasner J.D."/>
            <person name="Perna N.T."/>
        </authorList>
    </citation>
    <scope>NUCLEOTIDE SEQUENCE [LARGE SCALE GENOMIC DNA]</scope>
    <source>
        <strain evidence="1 2">ATCC 51604</strain>
    </source>
</reference>
<dbReference type="AlphaFoldDB" id="A0A1B7HNE2"/>